<evidence type="ECO:0000256" key="5">
    <source>
        <dbReference type="ARBA" id="ARBA00023136"/>
    </source>
</evidence>
<sequence>MHKYTPSLSSLPPPNKEEKDLIKAGRKVLALYDAAPRKPYRAGPLHKTLGIASEVTTKGGMEVLFGSTCVLRTTPELAAASVMELHQNWMQQLASEDADTESEEARLLSPSSVLYRIRVTAPFPLQDREIVTIGVITKLEEGTYMITHKETELHNDTFTPSPEYLRMDMTRVILLTPSSSGRTKIRQVSKLHLKAFVPSSVNRAITFPILASSLRHVSAFFIHSRPPNEMSPSDAKHLGALLVDRAFPKRRSAAVLAAEIQLFVRSTACLSSLQREAPWLAVMLAKIIRNRASLAKPVQGSMDDLTDLHAARVGKGMAAMLLSNASPQAAVSEWALKFPVVGELEMAQETPWVRPFIEGMAVAIVERATLGVKLRAYGGAAMSFCDAVSDVAVTVIYLADGRYGYAYGMIGLVSLTFVLQGSLIAVQNFNRKGRWGIMLRETLYMITFIKPGVDAHRVASGDEKEVGAAMDPLNEMVFFRIVELFAEALPGLVLQALAMSGDQEGSRSTFAACSLMLSAASAALVCTTITYDLDTAPEGRHASPHIYGFVPDLARTTAFIIMIAIHFMQCLSKR</sequence>
<evidence type="ECO:0000313" key="7">
    <source>
        <dbReference type="EMBL" id="GMI35490.1"/>
    </source>
</evidence>
<reference evidence="7 8" key="1">
    <citation type="journal article" date="2023" name="Commun. Biol.">
        <title>Genome analysis of Parmales, the sister group of diatoms, reveals the evolutionary specialization of diatoms from phago-mixotrophs to photoautotrophs.</title>
        <authorList>
            <person name="Ban H."/>
            <person name="Sato S."/>
            <person name="Yoshikawa S."/>
            <person name="Yamada K."/>
            <person name="Nakamura Y."/>
            <person name="Ichinomiya M."/>
            <person name="Sato N."/>
            <person name="Blanc-Mathieu R."/>
            <person name="Endo H."/>
            <person name="Kuwata A."/>
            <person name="Ogata H."/>
        </authorList>
    </citation>
    <scope>NUCLEOTIDE SEQUENCE [LARGE SCALE GENOMIC DNA]</scope>
</reference>
<keyword evidence="4 6" id="KW-1133">Transmembrane helix</keyword>
<dbReference type="Gene3D" id="3.30.530.20">
    <property type="match status" value="1"/>
</dbReference>
<dbReference type="SUPFAM" id="SSF55961">
    <property type="entry name" value="Bet v1-like"/>
    <property type="match status" value="1"/>
</dbReference>
<keyword evidence="5 6" id="KW-0472">Membrane</keyword>
<keyword evidence="3 6" id="KW-0812">Transmembrane</keyword>
<proteinExistence type="inferred from homology"/>
<evidence type="ECO:0000313" key="8">
    <source>
        <dbReference type="Proteomes" id="UP001165060"/>
    </source>
</evidence>
<protein>
    <submittedName>
        <fullName evidence="7">Uncharacterized protein</fullName>
    </submittedName>
</protein>
<feature type="transmembrane region" description="Helical" evidence="6">
    <location>
        <begin position="509"/>
        <end position="533"/>
    </location>
</feature>
<evidence type="ECO:0000256" key="2">
    <source>
        <dbReference type="ARBA" id="ARBA00008789"/>
    </source>
</evidence>
<dbReference type="Pfam" id="PF09815">
    <property type="entry name" value="XK-related"/>
    <property type="match status" value="1"/>
</dbReference>
<evidence type="ECO:0000256" key="1">
    <source>
        <dbReference type="ARBA" id="ARBA00004141"/>
    </source>
</evidence>
<comment type="caution">
    <text evidence="7">The sequence shown here is derived from an EMBL/GenBank/DDBJ whole genome shotgun (WGS) entry which is preliminary data.</text>
</comment>
<comment type="subcellular location">
    <subcellularLocation>
        <location evidence="1">Membrane</location>
        <topology evidence="1">Multi-pass membrane protein</topology>
    </subcellularLocation>
</comment>
<name>A0ABQ6MYN3_9STRA</name>
<dbReference type="InterPro" id="IPR023393">
    <property type="entry name" value="START-like_dom_sf"/>
</dbReference>
<comment type="similarity">
    <text evidence="2">Belongs to the XK family.</text>
</comment>
<feature type="transmembrane region" description="Helical" evidence="6">
    <location>
        <begin position="405"/>
        <end position="426"/>
    </location>
</feature>
<dbReference type="InterPro" id="IPR018629">
    <property type="entry name" value="XK-rel"/>
</dbReference>
<keyword evidence="8" id="KW-1185">Reference proteome</keyword>
<dbReference type="EMBL" id="BRYB01001879">
    <property type="protein sequence ID" value="GMI35490.1"/>
    <property type="molecule type" value="Genomic_DNA"/>
</dbReference>
<gene>
    <name evidence="7" type="ORF">TeGR_g9978</name>
</gene>
<evidence type="ECO:0000256" key="6">
    <source>
        <dbReference type="SAM" id="Phobius"/>
    </source>
</evidence>
<evidence type="ECO:0000256" key="3">
    <source>
        <dbReference type="ARBA" id="ARBA00022692"/>
    </source>
</evidence>
<dbReference type="Proteomes" id="UP001165060">
    <property type="component" value="Unassembled WGS sequence"/>
</dbReference>
<accession>A0ABQ6MYN3</accession>
<evidence type="ECO:0000256" key="4">
    <source>
        <dbReference type="ARBA" id="ARBA00022989"/>
    </source>
</evidence>
<feature type="transmembrane region" description="Helical" evidence="6">
    <location>
        <begin position="553"/>
        <end position="571"/>
    </location>
</feature>
<organism evidence="7 8">
    <name type="scientific">Tetraparma gracilis</name>
    <dbReference type="NCBI Taxonomy" id="2962635"/>
    <lineage>
        <taxon>Eukaryota</taxon>
        <taxon>Sar</taxon>
        <taxon>Stramenopiles</taxon>
        <taxon>Ochrophyta</taxon>
        <taxon>Bolidophyceae</taxon>
        <taxon>Parmales</taxon>
        <taxon>Triparmaceae</taxon>
        <taxon>Tetraparma</taxon>
    </lineage>
</organism>